<dbReference type="VEuPathDB" id="VectorBase:LDEU012655"/>
<dbReference type="Proteomes" id="UP000288716">
    <property type="component" value="Unassembled WGS sequence"/>
</dbReference>
<dbReference type="STRING" id="299467.A0A443RW46"/>
<dbReference type="EMBL" id="NCKV01026897">
    <property type="protein sequence ID" value="RWS19385.1"/>
    <property type="molecule type" value="Genomic_DNA"/>
</dbReference>
<name>A0A443RW46_9ACAR</name>
<dbReference type="InterPro" id="IPR036734">
    <property type="entry name" value="Neur_chan_lig-bd_sf"/>
</dbReference>
<accession>A0A443RW46</accession>
<dbReference type="AlphaFoldDB" id="A0A443RW46"/>
<gene>
    <name evidence="2" type="ORF">B4U80_09742</name>
</gene>
<dbReference type="Pfam" id="PF02931">
    <property type="entry name" value="Neur_chan_LBD"/>
    <property type="match status" value="1"/>
</dbReference>
<evidence type="ECO:0000259" key="1">
    <source>
        <dbReference type="Pfam" id="PF02931"/>
    </source>
</evidence>
<evidence type="ECO:0000313" key="2">
    <source>
        <dbReference type="EMBL" id="RWS19385.1"/>
    </source>
</evidence>
<evidence type="ECO:0000313" key="3">
    <source>
        <dbReference type="Proteomes" id="UP000288716"/>
    </source>
</evidence>
<reference evidence="2 3" key="1">
    <citation type="journal article" date="2018" name="Gigascience">
        <title>Genomes of trombidid mites reveal novel predicted allergens and laterally-transferred genes associated with secondary metabolism.</title>
        <authorList>
            <person name="Dong X."/>
            <person name="Chaisiri K."/>
            <person name="Xia D."/>
            <person name="Armstrong S.D."/>
            <person name="Fang Y."/>
            <person name="Donnelly M.J."/>
            <person name="Kadowaki T."/>
            <person name="McGarry J.W."/>
            <person name="Darby A.C."/>
            <person name="Makepeace B.L."/>
        </authorList>
    </citation>
    <scope>NUCLEOTIDE SEQUENCE [LARGE SCALE GENOMIC DNA]</scope>
    <source>
        <strain evidence="2">UoL-UT</strain>
    </source>
</reference>
<sequence length="44" mass="5372">EWTDEFLTWNPEEFDNFSSFRIPCEKIWLPDIVLYNSFGMNKVL</sequence>
<organism evidence="2 3">
    <name type="scientific">Leptotrombidium deliense</name>
    <dbReference type="NCBI Taxonomy" id="299467"/>
    <lineage>
        <taxon>Eukaryota</taxon>
        <taxon>Metazoa</taxon>
        <taxon>Ecdysozoa</taxon>
        <taxon>Arthropoda</taxon>
        <taxon>Chelicerata</taxon>
        <taxon>Arachnida</taxon>
        <taxon>Acari</taxon>
        <taxon>Acariformes</taxon>
        <taxon>Trombidiformes</taxon>
        <taxon>Prostigmata</taxon>
        <taxon>Anystina</taxon>
        <taxon>Parasitengona</taxon>
        <taxon>Trombiculoidea</taxon>
        <taxon>Trombiculidae</taxon>
        <taxon>Leptotrombidium</taxon>
    </lineage>
</organism>
<feature type="non-terminal residue" evidence="2">
    <location>
        <position position="1"/>
    </location>
</feature>
<keyword evidence="3" id="KW-1185">Reference proteome</keyword>
<dbReference type="GO" id="GO:0005230">
    <property type="term" value="F:extracellular ligand-gated monoatomic ion channel activity"/>
    <property type="evidence" value="ECO:0007669"/>
    <property type="project" value="InterPro"/>
</dbReference>
<comment type="caution">
    <text evidence="2">The sequence shown here is derived from an EMBL/GenBank/DDBJ whole genome shotgun (WGS) entry which is preliminary data.</text>
</comment>
<dbReference type="Gene3D" id="2.70.170.10">
    <property type="entry name" value="Neurotransmitter-gated ion-channel ligand-binding domain"/>
    <property type="match status" value="1"/>
</dbReference>
<dbReference type="GO" id="GO:0016020">
    <property type="term" value="C:membrane"/>
    <property type="evidence" value="ECO:0007669"/>
    <property type="project" value="InterPro"/>
</dbReference>
<proteinExistence type="predicted"/>
<dbReference type="SUPFAM" id="SSF63712">
    <property type="entry name" value="Nicotinic receptor ligand binding domain-like"/>
    <property type="match status" value="1"/>
</dbReference>
<feature type="domain" description="Neurotransmitter-gated ion-channel ligand-binding" evidence="1">
    <location>
        <begin position="1"/>
        <end position="38"/>
    </location>
</feature>
<protein>
    <recommendedName>
        <fullName evidence="1">Neurotransmitter-gated ion-channel ligand-binding domain-containing protein</fullName>
    </recommendedName>
</protein>
<dbReference type="InterPro" id="IPR006202">
    <property type="entry name" value="Neur_chan_lig-bd"/>
</dbReference>
<dbReference type="OrthoDB" id="6516677at2759"/>